<dbReference type="PANTHER" id="PTHR30349">
    <property type="entry name" value="PHAGE INTEGRASE-RELATED"/>
    <property type="match status" value="1"/>
</dbReference>
<dbReference type="PROSITE" id="PS51898">
    <property type="entry name" value="TYR_RECOMBINASE"/>
    <property type="match status" value="1"/>
</dbReference>
<evidence type="ECO:0000256" key="3">
    <source>
        <dbReference type="ARBA" id="ARBA00023125"/>
    </source>
</evidence>
<dbReference type="InterPro" id="IPR010998">
    <property type="entry name" value="Integrase_recombinase_N"/>
</dbReference>
<dbReference type="PANTHER" id="PTHR30349:SF64">
    <property type="entry name" value="PROPHAGE INTEGRASE INTD-RELATED"/>
    <property type="match status" value="1"/>
</dbReference>
<dbReference type="RefSeq" id="WP_074109359.1">
    <property type="nucleotide sequence ID" value="NZ_LVWI01000096.1"/>
</dbReference>
<evidence type="ECO:0000313" key="8">
    <source>
        <dbReference type="EMBL" id="OKP78734.1"/>
    </source>
</evidence>
<dbReference type="InterPro" id="IPR011010">
    <property type="entry name" value="DNA_brk_join_enz"/>
</dbReference>
<evidence type="ECO:0000256" key="4">
    <source>
        <dbReference type="ARBA" id="ARBA00023172"/>
    </source>
</evidence>
<gene>
    <name evidence="8" type="ORF">A3844_28900</name>
</gene>
<dbReference type="InterPro" id="IPR002104">
    <property type="entry name" value="Integrase_catalytic"/>
</dbReference>
<dbReference type="CDD" id="cd01189">
    <property type="entry name" value="INT_ICEBs1_C_like"/>
    <property type="match status" value="1"/>
</dbReference>
<evidence type="ECO:0000256" key="1">
    <source>
        <dbReference type="ARBA" id="ARBA00008857"/>
    </source>
</evidence>
<evidence type="ECO:0000313" key="9">
    <source>
        <dbReference type="Proteomes" id="UP000186058"/>
    </source>
</evidence>
<dbReference type="Gene3D" id="1.10.443.10">
    <property type="entry name" value="Intergrase catalytic core"/>
    <property type="match status" value="1"/>
</dbReference>
<evidence type="ECO:0000256" key="5">
    <source>
        <dbReference type="PROSITE-ProRule" id="PRU01248"/>
    </source>
</evidence>
<comment type="caution">
    <text evidence="8">The sequence shown here is derived from an EMBL/GenBank/DDBJ whole genome shotgun (WGS) entry which is preliminary data.</text>
</comment>
<dbReference type="InterPro" id="IPR013762">
    <property type="entry name" value="Integrase-like_cat_sf"/>
</dbReference>
<dbReference type="Pfam" id="PF00589">
    <property type="entry name" value="Phage_integrase"/>
    <property type="match status" value="1"/>
</dbReference>
<dbReference type="Proteomes" id="UP000186058">
    <property type="component" value="Unassembled WGS sequence"/>
</dbReference>
<dbReference type="InterPro" id="IPR050090">
    <property type="entry name" value="Tyrosine_recombinase_XerCD"/>
</dbReference>
<keyword evidence="4" id="KW-0233">DNA recombination</keyword>
<comment type="similarity">
    <text evidence="1">Belongs to the 'phage' integrase family.</text>
</comment>
<evidence type="ECO:0000259" key="7">
    <source>
        <dbReference type="PROSITE" id="PS51900"/>
    </source>
</evidence>
<dbReference type="EMBL" id="LVWI01000096">
    <property type="protein sequence ID" value="OKP78734.1"/>
    <property type="molecule type" value="Genomic_DNA"/>
</dbReference>
<dbReference type="Gene3D" id="1.10.150.130">
    <property type="match status" value="1"/>
</dbReference>
<evidence type="ECO:0000256" key="2">
    <source>
        <dbReference type="ARBA" id="ARBA00022908"/>
    </source>
</evidence>
<reference evidence="8 9" key="1">
    <citation type="submission" date="2016-03" db="EMBL/GenBank/DDBJ databases">
        <authorList>
            <person name="Sant'Anna F.H."/>
            <person name="Ambrosini A."/>
            <person name="Souza R."/>
            <person name="Bach E."/>
            <person name="Fernandes G."/>
            <person name="Balsanelli E."/>
            <person name="Baura V.A."/>
            <person name="Souza E.M."/>
            <person name="Passaglia L."/>
        </authorList>
    </citation>
    <scope>NUCLEOTIDE SEQUENCE [LARGE SCALE GENOMIC DNA]</scope>
    <source>
        <strain evidence="8 9">P26E</strain>
    </source>
</reference>
<feature type="domain" description="Tyr recombinase" evidence="6">
    <location>
        <begin position="163"/>
        <end position="365"/>
    </location>
</feature>
<feature type="domain" description="Core-binding (CB)" evidence="7">
    <location>
        <begin position="59"/>
        <end position="141"/>
    </location>
</feature>
<name>A0ABX3EES3_9BACL</name>
<dbReference type="PROSITE" id="PS51900">
    <property type="entry name" value="CB"/>
    <property type="match status" value="1"/>
</dbReference>
<proteinExistence type="inferred from homology"/>
<sequence>MASFKKQTTGWEYRIRYKDPITQKFKEKSQRGFETKKEAQIAAADTERKIAEGYEQTDTPLLDYLEQYVQEYKVGTVRKNTIIQHRNNIENHIKPYFQQIMLREVKPIRYQQFLNQLADNYSKSTVEIIHNTMNGALEKAVILGKLEKNPCKGVTIKGSVKPKGLKFIESEHIPAFLRSAHQYGYIYWIFYRVLIETGMRKGETAALTWDDIDLKAGTLSINKTLDFAAEDEAELFGDTKTFNSERTIKISQSIISDLKQHIKYQNQNKLAWKGSYKHNLNLVLCRDDGNFMPKSSLFNSFSRILKRAGLPSMPIHSLRHTHAVLLLEAGNDMKYVQERLGHGSMRITADVYSHVSKKIEESSMEKYEAHMRSILE</sequence>
<dbReference type="Pfam" id="PF14659">
    <property type="entry name" value="Phage_int_SAM_3"/>
    <property type="match status" value="1"/>
</dbReference>
<dbReference type="InterPro" id="IPR044068">
    <property type="entry name" value="CB"/>
</dbReference>
<dbReference type="InterPro" id="IPR028259">
    <property type="entry name" value="AP2-like_int_N"/>
</dbReference>
<organism evidence="8 9">
    <name type="scientific">Paenibacillus helianthi</name>
    <dbReference type="NCBI Taxonomy" id="1349432"/>
    <lineage>
        <taxon>Bacteria</taxon>
        <taxon>Bacillati</taxon>
        <taxon>Bacillota</taxon>
        <taxon>Bacilli</taxon>
        <taxon>Bacillales</taxon>
        <taxon>Paenibacillaceae</taxon>
        <taxon>Paenibacillus</taxon>
    </lineage>
</organism>
<keyword evidence="3 5" id="KW-0238">DNA-binding</keyword>
<dbReference type="SUPFAM" id="SSF56349">
    <property type="entry name" value="DNA breaking-rejoining enzymes"/>
    <property type="match status" value="1"/>
</dbReference>
<keyword evidence="2" id="KW-0229">DNA integration</keyword>
<accession>A0ABX3EES3</accession>
<dbReference type="Pfam" id="PF14657">
    <property type="entry name" value="Arm-DNA-bind_4"/>
    <property type="match status" value="1"/>
</dbReference>
<keyword evidence="9" id="KW-1185">Reference proteome</keyword>
<evidence type="ECO:0000259" key="6">
    <source>
        <dbReference type="PROSITE" id="PS51898"/>
    </source>
</evidence>
<dbReference type="InterPro" id="IPR004107">
    <property type="entry name" value="Integrase_SAM-like_N"/>
</dbReference>
<protein>
    <submittedName>
        <fullName evidence="8">Integrase</fullName>
    </submittedName>
</protein>